<proteinExistence type="predicted"/>
<dbReference type="InterPro" id="IPR001314">
    <property type="entry name" value="Peptidase_S1A"/>
</dbReference>
<dbReference type="PANTHER" id="PTHR24260">
    <property type="match status" value="1"/>
</dbReference>
<feature type="domain" description="Peptidase S1" evidence="2">
    <location>
        <begin position="15"/>
        <end position="269"/>
    </location>
</feature>
<dbReference type="Proteomes" id="UP000217215">
    <property type="component" value="Chromosome"/>
</dbReference>
<evidence type="ECO:0000259" key="2">
    <source>
        <dbReference type="PROSITE" id="PS50240"/>
    </source>
</evidence>
<dbReference type="AlphaFoldDB" id="A0A249KF74"/>
<keyword evidence="3" id="KW-0378">Hydrolase</keyword>
<dbReference type="PROSITE" id="PS50240">
    <property type="entry name" value="TRYPSIN_DOM"/>
    <property type="match status" value="1"/>
</dbReference>
<dbReference type="EMBL" id="CP016773">
    <property type="protein sequence ID" value="ASY15427.1"/>
    <property type="molecule type" value="Genomic_DNA"/>
</dbReference>
<accession>A0A249KF74</accession>
<dbReference type="Gene3D" id="2.40.10.10">
    <property type="entry name" value="Trypsin-like serine proteases"/>
    <property type="match status" value="1"/>
</dbReference>
<evidence type="ECO:0000313" key="4">
    <source>
        <dbReference type="Proteomes" id="UP000217215"/>
    </source>
</evidence>
<dbReference type="KEGG" id="psuf:A1sIA56_00520"/>
<dbReference type="PROSITE" id="PS00135">
    <property type="entry name" value="TRYPSIN_SER"/>
    <property type="match status" value="1"/>
</dbReference>
<reference evidence="3 4" key="1">
    <citation type="submission" date="2016-07" db="EMBL/GenBank/DDBJ databases">
        <title>High microdiversification within the ubiquitous acI lineage of Actinobacteria.</title>
        <authorList>
            <person name="Neuenschwander S.M."/>
            <person name="Salcher M."/>
            <person name="Ghai R."/>
            <person name="Pernthaler J."/>
        </authorList>
    </citation>
    <scope>NUCLEOTIDE SEQUENCE [LARGE SCALE GENOMIC DNA]</scope>
    <source>
        <strain evidence="3">MMS-IA-56</strain>
    </source>
</reference>
<dbReference type="Pfam" id="PF00089">
    <property type="entry name" value="Trypsin"/>
    <property type="match status" value="1"/>
</dbReference>
<dbReference type="InterPro" id="IPR043504">
    <property type="entry name" value="Peptidase_S1_PA_chymotrypsin"/>
</dbReference>
<name>A0A249KF74_9ACTN</name>
<evidence type="ECO:0000256" key="1">
    <source>
        <dbReference type="ARBA" id="ARBA00023157"/>
    </source>
</evidence>
<keyword evidence="1" id="KW-1015">Disulfide bond</keyword>
<dbReference type="SUPFAM" id="SSF50494">
    <property type="entry name" value="Trypsin-like serine proteases"/>
    <property type="match status" value="1"/>
</dbReference>
<dbReference type="InterPro" id="IPR001254">
    <property type="entry name" value="Trypsin_dom"/>
</dbReference>
<dbReference type="InterPro" id="IPR051333">
    <property type="entry name" value="CLIP_Serine_Protease"/>
</dbReference>
<dbReference type="GO" id="GO:0006508">
    <property type="term" value="P:proteolysis"/>
    <property type="evidence" value="ECO:0007669"/>
    <property type="project" value="UniProtKB-KW"/>
</dbReference>
<dbReference type="InterPro" id="IPR033116">
    <property type="entry name" value="TRYPSIN_SER"/>
</dbReference>
<dbReference type="PRINTS" id="PR00722">
    <property type="entry name" value="CHYMOTRYPSIN"/>
</dbReference>
<protein>
    <submittedName>
        <fullName evidence="3">Trypsin-like serine protease</fullName>
    </submittedName>
</protein>
<sequence length="295" mass="31133">MLLFLLGTSTPAQAVYGGSDATNNPIVVGILPAQSATQAGCSGALVAPRIIFTAAHCLTGDPSQLWVAQPGSDLRDLSKVRIQAERFFTPVDFSVKTFPYQNDFGVITLKTAFDGYTPLLFASLSDITQWATAGDSVIHVGYGCTSMVDKPPCKPTSPTPNEFTTTFEKVTPPQFLTLKPQTFSMTKISVQKTICGGDSGSPVLKSQAGSWIYIGAQSSSNGAGCTPTCEINCVATQGLPAANLEMVQEAFSSVKMQLATPSAVQKKTSITCVKGKLTKKITALKPACPSGYKKK</sequence>
<dbReference type="GO" id="GO:0004252">
    <property type="term" value="F:serine-type endopeptidase activity"/>
    <property type="evidence" value="ECO:0007669"/>
    <property type="project" value="InterPro"/>
</dbReference>
<gene>
    <name evidence="3" type="ORF">A1sIA56_00520</name>
</gene>
<dbReference type="SMART" id="SM00020">
    <property type="entry name" value="Tryp_SPc"/>
    <property type="match status" value="1"/>
</dbReference>
<dbReference type="PANTHER" id="PTHR24260:SF136">
    <property type="entry name" value="GH08193P-RELATED"/>
    <property type="match status" value="1"/>
</dbReference>
<keyword evidence="4" id="KW-1185">Reference proteome</keyword>
<organism evidence="3 4">
    <name type="scientific">Candidatus Planktophila sulfonica</name>
    <dbReference type="NCBI Taxonomy" id="1884904"/>
    <lineage>
        <taxon>Bacteria</taxon>
        <taxon>Bacillati</taxon>
        <taxon>Actinomycetota</taxon>
        <taxon>Actinomycetes</taxon>
        <taxon>Candidatus Nanopelagicales</taxon>
        <taxon>Candidatus Nanopelagicaceae</taxon>
        <taxon>Candidatus Planktophila</taxon>
    </lineage>
</organism>
<keyword evidence="3" id="KW-0645">Protease</keyword>
<dbReference type="InterPro" id="IPR009003">
    <property type="entry name" value="Peptidase_S1_PA"/>
</dbReference>
<evidence type="ECO:0000313" key="3">
    <source>
        <dbReference type="EMBL" id="ASY15427.1"/>
    </source>
</evidence>